<feature type="coiled-coil region" evidence="1">
    <location>
        <begin position="2"/>
        <end position="102"/>
    </location>
</feature>
<comment type="caution">
    <text evidence="2">The sequence shown here is derived from an EMBL/GenBank/DDBJ whole genome shotgun (WGS) entry which is preliminary data.</text>
</comment>
<name>A0ABD3FLQ3_9STRA</name>
<dbReference type="Proteomes" id="UP001632037">
    <property type="component" value="Unassembled WGS sequence"/>
</dbReference>
<reference evidence="2 3" key="1">
    <citation type="submission" date="2024-09" db="EMBL/GenBank/DDBJ databases">
        <title>Genome sequencing and assembly of Phytophthora oleae, isolate VK10A, causative agent of rot of olive drupes.</title>
        <authorList>
            <person name="Conti Taguali S."/>
            <person name="Riolo M."/>
            <person name="La Spada F."/>
            <person name="Cacciola S.O."/>
            <person name="Dionisio G."/>
        </authorList>
    </citation>
    <scope>NUCLEOTIDE SEQUENCE [LARGE SCALE GENOMIC DNA]</scope>
    <source>
        <strain evidence="2 3">VK10A</strain>
    </source>
</reference>
<evidence type="ECO:0000256" key="1">
    <source>
        <dbReference type="SAM" id="Coils"/>
    </source>
</evidence>
<evidence type="ECO:0000313" key="3">
    <source>
        <dbReference type="Proteomes" id="UP001632037"/>
    </source>
</evidence>
<protein>
    <submittedName>
        <fullName evidence="2">Uncharacterized protein</fullName>
    </submittedName>
</protein>
<keyword evidence="1" id="KW-0175">Coiled coil</keyword>
<evidence type="ECO:0000313" key="2">
    <source>
        <dbReference type="EMBL" id="KAL3666740.1"/>
    </source>
</evidence>
<gene>
    <name evidence="2" type="ORF">V7S43_008363</name>
</gene>
<dbReference type="AlphaFoldDB" id="A0ABD3FLQ3"/>
<dbReference type="EMBL" id="JBIMZQ010000016">
    <property type="protein sequence ID" value="KAL3666740.1"/>
    <property type="molecule type" value="Genomic_DNA"/>
</dbReference>
<organism evidence="2 3">
    <name type="scientific">Phytophthora oleae</name>
    <dbReference type="NCBI Taxonomy" id="2107226"/>
    <lineage>
        <taxon>Eukaryota</taxon>
        <taxon>Sar</taxon>
        <taxon>Stramenopiles</taxon>
        <taxon>Oomycota</taxon>
        <taxon>Peronosporomycetes</taxon>
        <taxon>Peronosporales</taxon>
        <taxon>Peronosporaceae</taxon>
        <taxon>Phytophthora</taxon>
    </lineage>
</organism>
<keyword evidence="3" id="KW-1185">Reference proteome</keyword>
<accession>A0ABD3FLQ3</accession>
<proteinExistence type="predicted"/>
<sequence>MKEQTEQHIQQTQERLISQHNQEQTSLQENHAQQLQKLMVVIEGKNQELKQLQREQRTQALQKAAARKKWEQDLHSYFEGAVAKCDEQIAQASDQLESLLQNAESDILGARFGAAQFLVDLMLQQKIRNANEYIRLQEAALAFKADSEELPEDPAHNQVLELSSNGRFLYDMIQQVRDVLLPLLLSSPFNVAS</sequence>